<sequence length="261" mass="28250">MERFLEGQLVLLTGAAKGIGFSTLESLLGSGAKVLATDIDSQLLATKSESLARKYPDQLWVEPLDLSKPELVKQSIYHWVEEYGEFDHLVSCAGILHLGALCDMSFEQIENTFMVNSFGALATMQAVSKCMKARGKGNMVVVGSNAANTPRANMGAYAASKSALHMFVKSIGIELAPLGIRCNIVSPGSTRTEMQLQLWNESYGEEQVIAGDATQFRLGIPLNKIAEPKDIAQSILFLMSNAANHITMHDLRIDGGATLDN</sequence>
<dbReference type="PROSITE" id="PS00061">
    <property type="entry name" value="ADH_SHORT"/>
    <property type="match status" value="1"/>
</dbReference>
<evidence type="ECO:0000313" key="4">
    <source>
        <dbReference type="EMBL" id="PMF36515.1"/>
    </source>
</evidence>
<evidence type="ECO:0000256" key="3">
    <source>
        <dbReference type="NCBIfam" id="TIGR04316"/>
    </source>
</evidence>
<dbReference type="FunFam" id="3.40.50.720:FF:000084">
    <property type="entry name" value="Short-chain dehydrogenase reductase"/>
    <property type="match status" value="1"/>
</dbReference>
<dbReference type="Gene3D" id="3.40.50.720">
    <property type="entry name" value="NAD(P)-binding Rossmann-like Domain"/>
    <property type="match status" value="1"/>
</dbReference>
<dbReference type="PANTHER" id="PTHR43477:SF1">
    <property type="entry name" value="DIHYDROANTICAPSIN 7-DEHYDROGENASE"/>
    <property type="match status" value="1"/>
</dbReference>
<dbReference type="InterPro" id="IPR003560">
    <property type="entry name" value="DHB_DH"/>
</dbReference>
<dbReference type="RefSeq" id="WP_065681572.1">
    <property type="nucleotide sequence ID" value="NZ_CAWNUD010000051.1"/>
</dbReference>
<dbReference type="InterPro" id="IPR020904">
    <property type="entry name" value="Sc_DH/Rdtase_CS"/>
</dbReference>
<dbReference type="PANTHER" id="PTHR43477">
    <property type="entry name" value="DIHYDROANTICAPSIN 7-DEHYDROGENASE"/>
    <property type="match status" value="1"/>
</dbReference>
<dbReference type="InterPro" id="IPR036291">
    <property type="entry name" value="NAD(P)-bd_dom_sf"/>
</dbReference>
<gene>
    <name evidence="4" type="ORF">BCV19_02150</name>
</gene>
<protein>
    <recommendedName>
        <fullName evidence="3">2,3-dihydro-2,3-dihydroxybenzoate dehydrogenase</fullName>
        <ecNumber evidence="3">1.3.1.28</ecNumber>
    </recommendedName>
</protein>
<dbReference type="Proteomes" id="UP000235405">
    <property type="component" value="Unassembled WGS sequence"/>
</dbReference>
<evidence type="ECO:0000256" key="1">
    <source>
        <dbReference type="ARBA" id="ARBA00006484"/>
    </source>
</evidence>
<dbReference type="Pfam" id="PF13561">
    <property type="entry name" value="adh_short_C2"/>
    <property type="match status" value="1"/>
</dbReference>
<dbReference type="NCBIfam" id="NF006074">
    <property type="entry name" value="PRK08220.1"/>
    <property type="match status" value="1"/>
</dbReference>
<dbReference type="GO" id="GO:0019290">
    <property type="term" value="P:siderophore biosynthetic process"/>
    <property type="evidence" value="ECO:0007669"/>
    <property type="project" value="InterPro"/>
</dbReference>
<evidence type="ECO:0000313" key="5">
    <source>
        <dbReference type="Proteomes" id="UP000235405"/>
    </source>
</evidence>
<comment type="similarity">
    <text evidence="1">Belongs to the short-chain dehydrogenases/reductases (SDR) family.</text>
</comment>
<organism evidence="4 5">
    <name type="scientific">Vibrio splendidus</name>
    <dbReference type="NCBI Taxonomy" id="29497"/>
    <lineage>
        <taxon>Bacteria</taxon>
        <taxon>Pseudomonadati</taxon>
        <taxon>Pseudomonadota</taxon>
        <taxon>Gammaproteobacteria</taxon>
        <taxon>Vibrionales</taxon>
        <taxon>Vibrionaceae</taxon>
        <taxon>Vibrio</taxon>
    </lineage>
</organism>
<dbReference type="InterPro" id="IPR051122">
    <property type="entry name" value="SDR_DHRS6-like"/>
</dbReference>
<comment type="caution">
    <text evidence="4">The sequence shown here is derived from an EMBL/GenBank/DDBJ whole genome shotgun (WGS) entry which is preliminary data.</text>
</comment>
<accession>A0A2N7CLG0</accession>
<dbReference type="AlphaFoldDB" id="A0A2N7CLG0"/>
<proteinExistence type="inferred from homology"/>
<dbReference type="PRINTS" id="PR01397">
    <property type="entry name" value="DHBDHDRGNASE"/>
</dbReference>
<dbReference type="NCBIfam" id="TIGR04316">
    <property type="entry name" value="dhbA_paeA"/>
    <property type="match status" value="1"/>
</dbReference>
<dbReference type="EMBL" id="MCSW01000003">
    <property type="protein sequence ID" value="PMF36515.1"/>
    <property type="molecule type" value="Genomic_DNA"/>
</dbReference>
<dbReference type="EC" id="1.3.1.28" evidence="3"/>
<reference evidence="5" key="1">
    <citation type="submission" date="2016-07" db="EMBL/GenBank/DDBJ databases">
        <title>Nontailed viruses are major unrecognized killers of bacteria in the ocean.</title>
        <authorList>
            <person name="Kauffman K."/>
            <person name="Hussain F."/>
            <person name="Yang J."/>
            <person name="Arevalo P."/>
            <person name="Brown J."/>
            <person name="Cutler M."/>
            <person name="Kelly L."/>
            <person name="Polz M.F."/>
        </authorList>
    </citation>
    <scope>NUCLEOTIDE SEQUENCE [LARGE SCALE GENOMIC DNA]</scope>
    <source>
        <strain evidence="5">10N.286.54.F3</strain>
    </source>
</reference>
<dbReference type="InterPro" id="IPR002347">
    <property type="entry name" value="SDR_fam"/>
</dbReference>
<dbReference type="SUPFAM" id="SSF51735">
    <property type="entry name" value="NAD(P)-binding Rossmann-fold domains"/>
    <property type="match status" value="1"/>
</dbReference>
<keyword evidence="2" id="KW-0560">Oxidoreductase</keyword>
<dbReference type="GO" id="GO:0008667">
    <property type="term" value="F:2,3-dihydro-2,3-dihydroxybenzoate dehydrogenase activity"/>
    <property type="evidence" value="ECO:0007669"/>
    <property type="project" value="UniProtKB-UniRule"/>
</dbReference>
<evidence type="ECO:0000256" key="2">
    <source>
        <dbReference type="ARBA" id="ARBA00023002"/>
    </source>
</evidence>
<name>A0A2N7CLG0_VIBSP</name>
<dbReference type="GeneID" id="72398830"/>